<reference evidence="2" key="1">
    <citation type="journal article" date="2019" name="Curr. Biol.">
        <title>Genome Sequence of Striga asiatica Provides Insight into the Evolution of Plant Parasitism.</title>
        <authorList>
            <person name="Yoshida S."/>
            <person name="Kim S."/>
            <person name="Wafula E.K."/>
            <person name="Tanskanen J."/>
            <person name="Kim Y.M."/>
            <person name="Honaas L."/>
            <person name="Yang Z."/>
            <person name="Spallek T."/>
            <person name="Conn C.E."/>
            <person name="Ichihashi Y."/>
            <person name="Cheong K."/>
            <person name="Cui S."/>
            <person name="Der J.P."/>
            <person name="Gundlach H."/>
            <person name="Jiao Y."/>
            <person name="Hori C."/>
            <person name="Ishida J.K."/>
            <person name="Kasahara H."/>
            <person name="Kiba T."/>
            <person name="Kim M.S."/>
            <person name="Koo N."/>
            <person name="Laohavisit A."/>
            <person name="Lee Y.H."/>
            <person name="Lumba S."/>
            <person name="McCourt P."/>
            <person name="Mortimer J.C."/>
            <person name="Mutuku J.M."/>
            <person name="Nomura T."/>
            <person name="Sasaki-Sekimoto Y."/>
            <person name="Seto Y."/>
            <person name="Wang Y."/>
            <person name="Wakatake T."/>
            <person name="Sakakibara H."/>
            <person name="Demura T."/>
            <person name="Yamaguchi S."/>
            <person name="Yoneyama K."/>
            <person name="Manabe R.I."/>
            <person name="Nelson D.C."/>
            <person name="Schulman A.H."/>
            <person name="Timko M.P."/>
            <person name="dePamphilis C.W."/>
            <person name="Choi D."/>
            <person name="Shirasu K."/>
        </authorList>
    </citation>
    <scope>NUCLEOTIDE SEQUENCE [LARGE SCALE GENOMIC DNA]</scope>
    <source>
        <strain evidence="2">cv. UVA1</strain>
    </source>
</reference>
<dbReference type="EMBL" id="BKCP01007181">
    <property type="protein sequence ID" value="GER45006.1"/>
    <property type="molecule type" value="Genomic_DNA"/>
</dbReference>
<evidence type="ECO:0000313" key="1">
    <source>
        <dbReference type="EMBL" id="GER45006.1"/>
    </source>
</evidence>
<name>A0A5A7QJ50_STRAF</name>
<dbReference type="Proteomes" id="UP000325081">
    <property type="component" value="Unassembled WGS sequence"/>
</dbReference>
<keyword evidence="2" id="KW-1185">Reference proteome</keyword>
<gene>
    <name evidence="1" type="ORF">STAS_21917</name>
</gene>
<feature type="non-terminal residue" evidence="1">
    <location>
        <position position="328"/>
    </location>
</feature>
<keyword evidence="1" id="KW-0032">Aminotransferase</keyword>
<dbReference type="GO" id="GO:0008483">
    <property type="term" value="F:transaminase activity"/>
    <property type="evidence" value="ECO:0007669"/>
    <property type="project" value="UniProtKB-KW"/>
</dbReference>
<accession>A0A5A7QJ50</accession>
<dbReference type="AlphaFoldDB" id="A0A5A7QJ50"/>
<feature type="non-terminal residue" evidence="1">
    <location>
        <position position="1"/>
    </location>
</feature>
<comment type="caution">
    <text evidence="1">The sequence shown here is derived from an EMBL/GenBank/DDBJ whole genome shotgun (WGS) entry which is preliminary data.</text>
</comment>
<keyword evidence="1" id="KW-0808">Transferase</keyword>
<sequence>QAILPKPPQTLAQNLSQVIIHLTPTLLHHPVHPDRRFLPARANQSLHQPQQPLALAALDPALPLHLKDQPIDLLCQPVPRQSHHHFGVRVEIGAVLRPKGGENPGSDGALVLAEELLQRRFEVGFDEAREDVSGEVFRVGSVGPLERLDGLDCLDAQDAALHERAARTVVMRRRLVDVLAAAEEKSKVFKCAADAILVGVAFYLSRIEIVFEIGFKEHHWIIVTVSHNFDIHYQFIEDYRKQRRACDRWQLPVTFEHRLHKSAVPKMLGKSDGLVAVVEIVTHETSYAPPSVPGPTKLVCVHSFLPKLLSSVSCPSLVTFFEATMAAA</sequence>
<proteinExistence type="predicted"/>
<organism evidence="1 2">
    <name type="scientific">Striga asiatica</name>
    <name type="common">Asiatic witchweed</name>
    <name type="synonym">Buchnera asiatica</name>
    <dbReference type="NCBI Taxonomy" id="4170"/>
    <lineage>
        <taxon>Eukaryota</taxon>
        <taxon>Viridiplantae</taxon>
        <taxon>Streptophyta</taxon>
        <taxon>Embryophyta</taxon>
        <taxon>Tracheophyta</taxon>
        <taxon>Spermatophyta</taxon>
        <taxon>Magnoliopsida</taxon>
        <taxon>eudicotyledons</taxon>
        <taxon>Gunneridae</taxon>
        <taxon>Pentapetalae</taxon>
        <taxon>asterids</taxon>
        <taxon>lamiids</taxon>
        <taxon>Lamiales</taxon>
        <taxon>Orobanchaceae</taxon>
        <taxon>Buchnereae</taxon>
        <taxon>Striga</taxon>
    </lineage>
</organism>
<evidence type="ECO:0000313" key="2">
    <source>
        <dbReference type="Proteomes" id="UP000325081"/>
    </source>
</evidence>
<protein>
    <submittedName>
        <fullName evidence="1">Alanine:glyoxylate aminotransferase</fullName>
    </submittedName>
</protein>